<sequence>MDNFHLISGFAAFNCRKSGVIRWINNQHFQMKIL</sequence>
<dbReference type="EMBL" id="DUZY01000004">
    <property type="protein sequence ID" value="DAD37266.1"/>
    <property type="molecule type" value="Genomic_DNA"/>
</dbReference>
<evidence type="ECO:0000313" key="1">
    <source>
        <dbReference type="EMBL" id="DAD37266.1"/>
    </source>
</evidence>
<comment type="caution">
    <text evidence="1">The sequence shown here is derived from an EMBL/GenBank/DDBJ whole genome shotgun (WGS) entry which is preliminary data.</text>
</comment>
<reference evidence="1 2" key="1">
    <citation type="journal article" date="2020" name="Mol. Biol. Evol.">
        <title>Distinct Expression and Methylation Patterns for Genes with Different Fates following a Single Whole-Genome Duplication in Flowering Plants.</title>
        <authorList>
            <person name="Shi T."/>
            <person name="Rahmani R.S."/>
            <person name="Gugger P.F."/>
            <person name="Wang M."/>
            <person name="Li H."/>
            <person name="Zhang Y."/>
            <person name="Li Z."/>
            <person name="Wang Q."/>
            <person name="Van de Peer Y."/>
            <person name="Marchal K."/>
            <person name="Chen J."/>
        </authorList>
    </citation>
    <scope>NUCLEOTIDE SEQUENCE [LARGE SCALE GENOMIC DNA]</scope>
    <source>
        <tissue evidence="1">Leaf</tissue>
    </source>
</reference>
<gene>
    <name evidence="1" type="ORF">HUJ06_007907</name>
</gene>
<evidence type="ECO:0000313" key="2">
    <source>
        <dbReference type="Proteomes" id="UP000607653"/>
    </source>
</evidence>
<accession>A0A822Z2R2</accession>
<dbReference type="AlphaFoldDB" id="A0A822Z2R2"/>
<proteinExistence type="predicted"/>
<organism evidence="1 2">
    <name type="scientific">Nelumbo nucifera</name>
    <name type="common">Sacred lotus</name>
    <dbReference type="NCBI Taxonomy" id="4432"/>
    <lineage>
        <taxon>Eukaryota</taxon>
        <taxon>Viridiplantae</taxon>
        <taxon>Streptophyta</taxon>
        <taxon>Embryophyta</taxon>
        <taxon>Tracheophyta</taxon>
        <taxon>Spermatophyta</taxon>
        <taxon>Magnoliopsida</taxon>
        <taxon>Proteales</taxon>
        <taxon>Nelumbonaceae</taxon>
        <taxon>Nelumbo</taxon>
    </lineage>
</organism>
<protein>
    <submittedName>
        <fullName evidence="1">Uncharacterized protein</fullName>
    </submittedName>
</protein>
<keyword evidence="2" id="KW-1185">Reference proteome</keyword>
<dbReference type="Proteomes" id="UP000607653">
    <property type="component" value="Unassembled WGS sequence"/>
</dbReference>
<name>A0A822Z2R2_NELNU</name>